<dbReference type="PANTHER" id="PTHR43649">
    <property type="entry name" value="ARABINOSE-BINDING PROTEIN-RELATED"/>
    <property type="match status" value="1"/>
</dbReference>
<dbReference type="EMBL" id="BJMM01000002">
    <property type="protein sequence ID" value="GEB47767.1"/>
    <property type="molecule type" value="Genomic_DNA"/>
</dbReference>
<dbReference type="OrthoDB" id="4289620at2"/>
<sequence>MSPAQLSPSAGRLLRPASVATIALGTALSLTALTGCSSGSGGGSSDASGEVKGKITFQTWNLRAEYKDYFNGLIADFEKKYPGTKVRWIDKPADRYAETLSADAASENLPDVVNVSPDKAYPLAKAGALMNLSKDETAAKAEKQYMPEAWKGNEMPGLDGVYGFPWYLNTGPLFYNKRLFEKAGLDGDKPPRTYEELFSYGEKLAKKKVASLGTAPAIEDFGRYGVELMNKDATEFTYNNAKGVELLKKYKKLYEQGGLDGQAMSAGPEKAGEKFEQEKIAMNAGGALDLTSFKENQPQLYKNIGLTDAPNNNGHPNMYVMSLGISQTSENKSTAVAFARFVTNKKNQESFAHKVAVFPSTKGSLDEPYWTEGGRSPEDRVRVSSAKLLKKAVNYTPVVMTEEMKTVLKKEVSKCFLGQKSPKQALDDAVAESNKLLEQV</sequence>
<evidence type="ECO:0000256" key="4">
    <source>
        <dbReference type="ARBA" id="ARBA00023139"/>
    </source>
</evidence>
<dbReference type="InterPro" id="IPR050490">
    <property type="entry name" value="Bact_solute-bd_prot1"/>
</dbReference>
<reference evidence="6 7" key="1">
    <citation type="submission" date="2019-06" db="EMBL/GenBank/DDBJ databases">
        <title>Whole genome shotgun sequence of Streptomyces cacaoi subsp. cacaoi NBRC 12748.</title>
        <authorList>
            <person name="Hosoyama A."/>
            <person name="Uohara A."/>
            <person name="Ohji S."/>
            <person name="Ichikawa N."/>
        </authorList>
    </citation>
    <scope>NUCLEOTIDE SEQUENCE [LARGE SCALE GENOMIC DNA]</scope>
    <source>
        <strain evidence="6 7">NBRC 12748</strain>
    </source>
</reference>
<dbReference type="SUPFAM" id="SSF53850">
    <property type="entry name" value="Periplasmic binding protein-like II"/>
    <property type="match status" value="1"/>
</dbReference>
<keyword evidence="4" id="KW-0564">Palmitate</keyword>
<name>A0A4Y3QSV4_STRCI</name>
<proteinExistence type="predicted"/>
<dbReference type="Gene3D" id="3.40.190.10">
    <property type="entry name" value="Periplasmic binding protein-like II"/>
    <property type="match status" value="1"/>
</dbReference>
<evidence type="ECO:0000313" key="7">
    <source>
        <dbReference type="Proteomes" id="UP000319210"/>
    </source>
</evidence>
<gene>
    <name evidence="6" type="ORF">SCA03_03180</name>
</gene>
<evidence type="ECO:0000256" key="1">
    <source>
        <dbReference type="ARBA" id="ARBA00022475"/>
    </source>
</evidence>
<accession>A0A4Y3QSV4</accession>
<keyword evidence="5" id="KW-0449">Lipoprotein</keyword>
<organism evidence="6 7">
    <name type="scientific">Streptomyces cacaoi</name>
    <dbReference type="NCBI Taxonomy" id="1898"/>
    <lineage>
        <taxon>Bacteria</taxon>
        <taxon>Bacillati</taxon>
        <taxon>Actinomycetota</taxon>
        <taxon>Actinomycetes</taxon>
        <taxon>Kitasatosporales</taxon>
        <taxon>Streptomycetaceae</taxon>
        <taxon>Streptomyces</taxon>
    </lineage>
</organism>
<evidence type="ECO:0000256" key="5">
    <source>
        <dbReference type="ARBA" id="ARBA00023288"/>
    </source>
</evidence>
<dbReference type="InterPro" id="IPR006059">
    <property type="entry name" value="SBP"/>
</dbReference>
<dbReference type="CDD" id="cd13585">
    <property type="entry name" value="PBP2_TMBP_like"/>
    <property type="match status" value="1"/>
</dbReference>
<keyword evidence="7" id="KW-1185">Reference proteome</keyword>
<dbReference type="Pfam" id="PF01547">
    <property type="entry name" value="SBP_bac_1"/>
    <property type="match status" value="1"/>
</dbReference>
<dbReference type="RefSeq" id="WP_086818006.1">
    <property type="nucleotide sequence ID" value="NZ_BJMM01000002.1"/>
</dbReference>
<evidence type="ECO:0000256" key="2">
    <source>
        <dbReference type="ARBA" id="ARBA00022729"/>
    </source>
</evidence>
<protein>
    <submittedName>
        <fullName evidence="6">Solute-binding protein</fullName>
    </submittedName>
</protein>
<evidence type="ECO:0000313" key="6">
    <source>
        <dbReference type="EMBL" id="GEB47767.1"/>
    </source>
</evidence>
<dbReference type="PANTHER" id="PTHR43649:SF33">
    <property type="entry name" value="POLYGALACTURONAN_RHAMNOGALACTURONAN-BINDING PROTEIN YTCQ"/>
    <property type="match status" value="1"/>
</dbReference>
<keyword evidence="2" id="KW-0732">Signal</keyword>
<comment type="caution">
    <text evidence="6">The sequence shown here is derived from an EMBL/GenBank/DDBJ whole genome shotgun (WGS) entry which is preliminary data.</text>
</comment>
<dbReference type="Proteomes" id="UP000319210">
    <property type="component" value="Unassembled WGS sequence"/>
</dbReference>
<dbReference type="AlphaFoldDB" id="A0A4Y3QSV4"/>
<evidence type="ECO:0000256" key="3">
    <source>
        <dbReference type="ARBA" id="ARBA00023136"/>
    </source>
</evidence>
<keyword evidence="3" id="KW-0472">Membrane</keyword>
<keyword evidence="1" id="KW-1003">Cell membrane</keyword>